<feature type="transmembrane region" description="Helical" evidence="1">
    <location>
        <begin position="40"/>
        <end position="62"/>
    </location>
</feature>
<evidence type="ECO:0000313" key="2">
    <source>
        <dbReference type="EMBL" id="SDX69476.1"/>
    </source>
</evidence>
<dbReference type="InterPro" id="IPR055943">
    <property type="entry name" value="DUF7521"/>
</dbReference>
<proteinExistence type="predicted"/>
<accession>A0A1H3DSU8</accession>
<feature type="transmembrane region" description="Helical" evidence="1">
    <location>
        <begin position="68"/>
        <end position="91"/>
    </location>
</feature>
<organism evidence="2 3">
    <name type="scientific">Halopenitus persicus</name>
    <dbReference type="NCBI Taxonomy" id="1048396"/>
    <lineage>
        <taxon>Archaea</taxon>
        <taxon>Methanobacteriati</taxon>
        <taxon>Methanobacteriota</taxon>
        <taxon>Stenosarchaea group</taxon>
        <taxon>Halobacteria</taxon>
        <taxon>Halobacteriales</taxon>
        <taxon>Haloferacaceae</taxon>
        <taxon>Halopenitus</taxon>
    </lineage>
</organism>
<dbReference type="Proteomes" id="UP000199079">
    <property type="component" value="Unassembled WGS sequence"/>
</dbReference>
<reference evidence="3" key="1">
    <citation type="submission" date="2016-10" db="EMBL/GenBank/DDBJ databases">
        <authorList>
            <person name="Varghese N."/>
            <person name="Submissions S."/>
        </authorList>
    </citation>
    <scope>NUCLEOTIDE SEQUENCE [LARGE SCALE GENOMIC DNA]</scope>
    <source>
        <strain evidence="3">DC30,IBRC 10041,KCTC 4046</strain>
    </source>
</reference>
<dbReference type="GeneID" id="43838274"/>
<feature type="transmembrane region" description="Helical" evidence="1">
    <location>
        <begin position="6"/>
        <end position="28"/>
    </location>
</feature>
<keyword evidence="1" id="KW-0812">Transmembrane</keyword>
<keyword evidence="3" id="KW-1185">Reference proteome</keyword>
<dbReference type="OrthoDB" id="170398at2157"/>
<name>A0A1H3DSU8_9EURY</name>
<sequence>MADVYINLLIIAAKTAILLLGGSITYYAGRAYRRTGDPSLRALSIGFGVVTVGALLGGLSHQVLNMELAIGIAINSVLTAFGFGVIVYSLYIE</sequence>
<dbReference type="Pfam" id="PF24365">
    <property type="entry name" value="DUF7521"/>
    <property type="match status" value="1"/>
</dbReference>
<evidence type="ECO:0000313" key="3">
    <source>
        <dbReference type="Proteomes" id="UP000199079"/>
    </source>
</evidence>
<protein>
    <recommendedName>
        <fullName evidence="4">YapH protein</fullName>
    </recommendedName>
</protein>
<dbReference type="RefSeq" id="WP_021074184.1">
    <property type="nucleotide sequence ID" value="NZ_FNPC01000001.1"/>
</dbReference>
<evidence type="ECO:0008006" key="4">
    <source>
        <dbReference type="Google" id="ProtNLM"/>
    </source>
</evidence>
<evidence type="ECO:0000256" key="1">
    <source>
        <dbReference type="SAM" id="Phobius"/>
    </source>
</evidence>
<keyword evidence="1" id="KW-0472">Membrane</keyword>
<dbReference type="AlphaFoldDB" id="A0A1H3DSU8"/>
<gene>
    <name evidence="2" type="ORF">SAMN05216564_101130</name>
</gene>
<dbReference type="EMBL" id="FNPC01000001">
    <property type="protein sequence ID" value="SDX69476.1"/>
    <property type="molecule type" value="Genomic_DNA"/>
</dbReference>
<keyword evidence="1" id="KW-1133">Transmembrane helix</keyword>